<keyword evidence="4" id="KW-1185">Reference proteome</keyword>
<evidence type="ECO:0000313" key="3">
    <source>
        <dbReference type="EMBL" id="WFD11658.1"/>
    </source>
</evidence>
<organism evidence="3 4">
    <name type="scientific">Tepidibacter hydrothermalis</name>
    <dbReference type="NCBI Taxonomy" id="3036126"/>
    <lineage>
        <taxon>Bacteria</taxon>
        <taxon>Bacillati</taxon>
        <taxon>Bacillota</taxon>
        <taxon>Clostridia</taxon>
        <taxon>Peptostreptococcales</taxon>
        <taxon>Peptostreptococcaceae</taxon>
        <taxon>Tepidibacter</taxon>
    </lineage>
</organism>
<reference evidence="3 4" key="1">
    <citation type="submission" date="2023-03" db="EMBL/GenBank/DDBJ databases">
        <title>Complete genome sequence of Tepidibacter sp. SWIR-1, isolated from a deep-sea hydrothermal vent.</title>
        <authorList>
            <person name="Li X."/>
        </authorList>
    </citation>
    <scope>NUCLEOTIDE SEQUENCE [LARGE SCALE GENOMIC DNA]</scope>
    <source>
        <strain evidence="3 4">SWIR-1</strain>
    </source>
</reference>
<dbReference type="Pfam" id="PF12638">
    <property type="entry name" value="Staygreen"/>
    <property type="match status" value="1"/>
</dbReference>
<protein>
    <submittedName>
        <fullName evidence="3">Staygreen family protein</fullName>
    </submittedName>
</protein>
<dbReference type="PANTHER" id="PTHR31750:SF4">
    <property type="entry name" value="LP06106P"/>
    <property type="match status" value="1"/>
</dbReference>
<name>A0ABY8EFE1_9FIRM</name>
<keyword evidence="1" id="KW-0809">Transit peptide</keyword>
<evidence type="ECO:0000313" key="4">
    <source>
        <dbReference type="Proteomes" id="UP001222800"/>
    </source>
</evidence>
<dbReference type="InterPro" id="IPR024438">
    <property type="entry name" value="Staygreen"/>
</dbReference>
<accession>A0ABY8EFE1</accession>
<gene>
    <name evidence="3" type="ORF">P4S50_06170</name>
</gene>
<proteinExistence type="predicted"/>
<dbReference type="PANTHER" id="PTHR31750">
    <property type="entry name" value="PROTEIN STAY-GREEN 1, CHLOROPLASTIC-RELATED"/>
    <property type="match status" value="1"/>
</dbReference>
<dbReference type="RefSeq" id="WP_277733769.1">
    <property type="nucleotide sequence ID" value="NZ_CP120733.1"/>
</dbReference>
<dbReference type="EMBL" id="CP120733">
    <property type="protein sequence ID" value="WFD11658.1"/>
    <property type="molecule type" value="Genomic_DNA"/>
</dbReference>
<dbReference type="Proteomes" id="UP001222800">
    <property type="component" value="Chromosome"/>
</dbReference>
<evidence type="ECO:0000256" key="1">
    <source>
        <dbReference type="ARBA" id="ARBA00022946"/>
    </source>
</evidence>
<feature type="domain" description="Staygreen protein" evidence="2">
    <location>
        <begin position="3"/>
        <end position="148"/>
    </location>
</feature>
<sequence>MSNFDKSKLHVTFMDGVNKVSPIIPRKYTLTHSDETGELFLDIGKDYNYKAITSFRDEVLGKWINFNNMYYLQLYAYISGGEFDFKRSAIRYNIFQKELPLALTAIINGDKTFYKAHPYLYNSPIFIKFNSIYPAFNKVEYFGRVKDYFI</sequence>
<evidence type="ECO:0000259" key="2">
    <source>
        <dbReference type="Pfam" id="PF12638"/>
    </source>
</evidence>